<dbReference type="Gene3D" id="1.10.8.60">
    <property type="match status" value="1"/>
</dbReference>
<dbReference type="InterPro" id="IPR002078">
    <property type="entry name" value="Sigma_54_int"/>
</dbReference>
<dbReference type="PROSITE" id="PS00676">
    <property type="entry name" value="SIGMA54_INTERACT_2"/>
    <property type="match status" value="1"/>
</dbReference>
<dbReference type="EMBL" id="FQUT01000017">
    <property type="protein sequence ID" value="SHG53244.1"/>
    <property type="molecule type" value="Genomic_DNA"/>
</dbReference>
<evidence type="ECO:0000256" key="4">
    <source>
        <dbReference type="ARBA" id="ARBA00023125"/>
    </source>
</evidence>
<sequence>MNVTENLHRSEVIDLFVSVSEATVSIRNKNDLVSFIQYKLKNIFQFSDLAISRYNIPKGTFKVFLEHCDKTNQHPDFNAIAYEEYPLKDGLHDKIMESENTVVLSVDSLIASGMKHLVFLQNAGIKEIVGIRLLQNGEVFGGMVLLSEEEGAFTVLQRRLIEKISNYISSAVANIIANEEIQKRDKEKSILLSLSNETAKVKTKEELFLVISEKLKDLFSILSFGIIVKDRDTQTHRFFMFEVDDSTKIDSEFQTVINHQYINSNDLIFTSILNTGTPIVLETEKLEEPLPLYAQFWKKNNIQKVIGTALSVADDDIGCLFLRVEDDFDINSSYDLLKGVSSQIAIALSNIISNEKNQSQLKEILNYKEQLENEKAYLQEEITSGNRYADIIGGSIEMKSIFHLLSQVACTNSTVLILGETGTGKELIARAIHNSSPRKNNLMVKVNCAALPANLIESELFGHEKGSFTGAFERRIGKFELAHKGTLFLDEIGEMPLELQVKLLRAIQEKEIERIGGKGILKTDVRIIAATNRNLINEVKEGRFRSDLYYRLNVFPVHLPPLKNRKDDIPELVNYFMAKFSKTIGKEVKGISKKAMTELLQYDWPGNVRELEHVIERSILMTEGSLIKDAFLPYRETFSDHKKETGDRTIAGFEKSYIIDVLKQCNGKVFGPSGAAVILGIPHTTLHSKMKKLGITKSDIFG</sequence>
<dbReference type="AlphaFoldDB" id="A0A1M5KK61"/>
<keyword evidence="6" id="KW-0804">Transcription</keyword>
<keyword evidence="2" id="KW-0067">ATP-binding</keyword>
<evidence type="ECO:0000259" key="8">
    <source>
        <dbReference type="PROSITE" id="PS50045"/>
    </source>
</evidence>
<evidence type="ECO:0000256" key="1">
    <source>
        <dbReference type="ARBA" id="ARBA00022741"/>
    </source>
</evidence>
<evidence type="ECO:0000256" key="7">
    <source>
        <dbReference type="SAM" id="Coils"/>
    </source>
</evidence>
<keyword evidence="3" id="KW-0805">Transcription regulation</keyword>
<dbReference type="InterPro" id="IPR003593">
    <property type="entry name" value="AAA+_ATPase"/>
</dbReference>
<dbReference type="PROSITE" id="PS00688">
    <property type="entry name" value="SIGMA54_INTERACT_3"/>
    <property type="match status" value="1"/>
</dbReference>
<dbReference type="Pfam" id="PF02954">
    <property type="entry name" value="HTH_8"/>
    <property type="match status" value="1"/>
</dbReference>
<evidence type="ECO:0000256" key="3">
    <source>
        <dbReference type="ARBA" id="ARBA00023015"/>
    </source>
</evidence>
<dbReference type="PROSITE" id="PS50045">
    <property type="entry name" value="SIGMA54_INTERACT_4"/>
    <property type="match status" value="1"/>
</dbReference>
<dbReference type="PANTHER" id="PTHR32071:SF117">
    <property type="entry name" value="PTS-DEPENDENT DIHYDROXYACETONE KINASE OPERON REGULATORY PROTEIN-RELATED"/>
    <property type="match status" value="1"/>
</dbReference>
<dbReference type="SUPFAM" id="SSF52540">
    <property type="entry name" value="P-loop containing nucleoside triphosphate hydrolases"/>
    <property type="match status" value="1"/>
</dbReference>
<evidence type="ECO:0000313" key="10">
    <source>
        <dbReference type="Proteomes" id="UP000184518"/>
    </source>
</evidence>
<keyword evidence="4 9" id="KW-0238">DNA-binding</keyword>
<dbReference type="Gene3D" id="3.40.50.300">
    <property type="entry name" value="P-loop containing nucleotide triphosphate hydrolases"/>
    <property type="match status" value="1"/>
</dbReference>
<dbReference type="PANTHER" id="PTHR32071">
    <property type="entry name" value="TRANSCRIPTIONAL REGULATORY PROTEIN"/>
    <property type="match status" value="1"/>
</dbReference>
<dbReference type="SMART" id="SM00382">
    <property type="entry name" value="AAA"/>
    <property type="match status" value="1"/>
</dbReference>
<dbReference type="InterPro" id="IPR025662">
    <property type="entry name" value="Sigma_54_int_dom_ATP-bd_1"/>
</dbReference>
<feature type="domain" description="Sigma-54 factor interaction" evidence="8">
    <location>
        <begin position="391"/>
        <end position="620"/>
    </location>
</feature>
<dbReference type="CDD" id="cd00009">
    <property type="entry name" value="AAA"/>
    <property type="match status" value="1"/>
</dbReference>
<dbReference type="GO" id="GO:0005524">
    <property type="term" value="F:ATP binding"/>
    <property type="evidence" value="ECO:0007669"/>
    <property type="project" value="UniProtKB-KW"/>
</dbReference>
<dbReference type="STRING" id="1416778.SAMN05443633_11711"/>
<evidence type="ECO:0000256" key="6">
    <source>
        <dbReference type="ARBA" id="ARBA00023163"/>
    </source>
</evidence>
<dbReference type="GO" id="GO:0043565">
    <property type="term" value="F:sequence-specific DNA binding"/>
    <property type="evidence" value="ECO:0007669"/>
    <property type="project" value="InterPro"/>
</dbReference>
<dbReference type="Gene3D" id="3.30.450.40">
    <property type="match status" value="2"/>
</dbReference>
<gene>
    <name evidence="9" type="ORF">SAMN05443633_11711</name>
</gene>
<evidence type="ECO:0000256" key="2">
    <source>
        <dbReference type="ARBA" id="ARBA00022840"/>
    </source>
</evidence>
<dbReference type="InterPro" id="IPR027417">
    <property type="entry name" value="P-loop_NTPase"/>
</dbReference>
<evidence type="ECO:0000256" key="5">
    <source>
        <dbReference type="ARBA" id="ARBA00023159"/>
    </source>
</evidence>
<dbReference type="InterPro" id="IPR025943">
    <property type="entry name" value="Sigma_54_int_dom_ATP-bd_2"/>
</dbReference>
<dbReference type="Pfam" id="PF01590">
    <property type="entry name" value="GAF"/>
    <property type="match status" value="1"/>
</dbReference>
<feature type="coiled-coil region" evidence="7">
    <location>
        <begin position="354"/>
        <end position="381"/>
    </location>
</feature>
<protein>
    <submittedName>
        <fullName evidence="9">Transcriptional regulator containing GAF, AAA-type ATPase, and DNA-binding Fis domains</fullName>
    </submittedName>
</protein>
<dbReference type="Gene3D" id="1.10.10.60">
    <property type="entry name" value="Homeodomain-like"/>
    <property type="match status" value="1"/>
</dbReference>
<dbReference type="SUPFAM" id="SSF46689">
    <property type="entry name" value="Homeodomain-like"/>
    <property type="match status" value="1"/>
</dbReference>
<dbReference type="InterPro" id="IPR025944">
    <property type="entry name" value="Sigma_54_int_dom_CS"/>
</dbReference>
<keyword evidence="5" id="KW-0010">Activator</keyword>
<dbReference type="Pfam" id="PF00158">
    <property type="entry name" value="Sigma54_activat"/>
    <property type="match status" value="1"/>
</dbReference>
<name>A0A1M5KK61_9FLAO</name>
<accession>A0A1M5KK61</accession>
<reference evidence="10" key="1">
    <citation type="submission" date="2016-11" db="EMBL/GenBank/DDBJ databases">
        <authorList>
            <person name="Varghese N."/>
            <person name="Submissions S."/>
        </authorList>
    </citation>
    <scope>NUCLEOTIDE SEQUENCE [LARGE SCALE GENOMIC DNA]</scope>
    <source>
        <strain evidence="10">DSM 27619</strain>
    </source>
</reference>
<dbReference type="InterPro" id="IPR003018">
    <property type="entry name" value="GAF"/>
</dbReference>
<dbReference type="InterPro" id="IPR058031">
    <property type="entry name" value="AAA_lid_NorR"/>
</dbReference>
<dbReference type="SUPFAM" id="SSF55781">
    <property type="entry name" value="GAF domain-like"/>
    <property type="match status" value="1"/>
</dbReference>
<dbReference type="RefSeq" id="WP_228420646.1">
    <property type="nucleotide sequence ID" value="NZ_FQUT01000017.1"/>
</dbReference>
<dbReference type="Proteomes" id="UP000184518">
    <property type="component" value="Unassembled WGS sequence"/>
</dbReference>
<dbReference type="GO" id="GO:0006355">
    <property type="term" value="P:regulation of DNA-templated transcription"/>
    <property type="evidence" value="ECO:0007669"/>
    <property type="project" value="InterPro"/>
</dbReference>
<keyword evidence="7" id="KW-0175">Coiled coil</keyword>
<proteinExistence type="predicted"/>
<keyword evidence="10" id="KW-1185">Reference proteome</keyword>
<keyword evidence="1" id="KW-0547">Nucleotide-binding</keyword>
<dbReference type="FunFam" id="3.40.50.300:FF:000006">
    <property type="entry name" value="DNA-binding transcriptional regulator NtrC"/>
    <property type="match status" value="1"/>
</dbReference>
<evidence type="ECO:0000313" key="9">
    <source>
        <dbReference type="EMBL" id="SHG53244.1"/>
    </source>
</evidence>
<dbReference type="InterPro" id="IPR009057">
    <property type="entry name" value="Homeodomain-like_sf"/>
</dbReference>
<dbReference type="Pfam" id="PF25601">
    <property type="entry name" value="AAA_lid_14"/>
    <property type="match status" value="1"/>
</dbReference>
<dbReference type="PROSITE" id="PS00675">
    <property type="entry name" value="SIGMA54_INTERACT_1"/>
    <property type="match status" value="1"/>
</dbReference>
<dbReference type="InterPro" id="IPR002197">
    <property type="entry name" value="HTH_Fis"/>
</dbReference>
<dbReference type="InterPro" id="IPR029016">
    <property type="entry name" value="GAF-like_dom_sf"/>
</dbReference>
<organism evidence="9 10">
    <name type="scientific">Chryseobacterium arachidis</name>
    <dbReference type="NCBI Taxonomy" id="1416778"/>
    <lineage>
        <taxon>Bacteria</taxon>
        <taxon>Pseudomonadati</taxon>
        <taxon>Bacteroidota</taxon>
        <taxon>Flavobacteriia</taxon>
        <taxon>Flavobacteriales</taxon>
        <taxon>Weeksellaceae</taxon>
        <taxon>Chryseobacterium group</taxon>
        <taxon>Chryseobacterium</taxon>
    </lineage>
</organism>